<sequence length="527" mass="58009">MAAAELDYDLILEHEFDALCLDVMPRSAANNSSSTKPVKYPAKLHARRVATELGCDSGLVYLPGMPERPLEDSDQPQQFRQRRYFLYVAGANFPDCHVTYDIAADRLILWIPYVEPREVLWYGSKPSAAECMRRYDIDEARYVSQLPKYLSLWTSAHRGRTLFALHADQTPAVESGIIDPDTRIDASLLRPAMDRARVIKTDYEVAMVRRANDVSSAGHRKVAQLLLRLATERDVEAVFAAVCTARGARDMAYPVIAGAGENGSILHYGENDQPLTGKQTMVLDAGCEWHGYASDVTRTLPIPGSWTPRAAAIHAIVESMQDQCIAGVRPGARFDHLHMLAEDVAVDGLLRLGILRGDRDDIARAGTIAAFFPHYLGHHVGLEVHDVSGDLPIAAAAQGLGRGLGLDGGKRAMVTPRDSVRMRADKTAGANGVESSTSSRTRGQQELLPNMIVTVEPGIYFCRSYLEGYYLDDPVHSRFIDADVLESYYPVGGVRIEDCILVTRDGYENLTTAPKGRELLDVINGRA</sequence>
<dbReference type="PANTHER" id="PTHR43226">
    <property type="entry name" value="XAA-PRO AMINOPEPTIDASE 3"/>
    <property type="match status" value="1"/>
</dbReference>
<keyword evidence="16" id="KW-0224">Dipeptidase</keyword>
<name>A0A9Q8QBQ9_9HYPO</name>
<dbReference type="Pfam" id="PF00557">
    <property type="entry name" value="Peptidase_M24"/>
    <property type="match status" value="1"/>
</dbReference>
<dbReference type="SMART" id="SM01011">
    <property type="entry name" value="AMP_N"/>
    <property type="match status" value="1"/>
</dbReference>
<dbReference type="InterPro" id="IPR001131">
    <property type="entry name" value="Peptidase_M24B_aminopep-P_CS"/>
</dbReference>
<dbReference type="GO" id="GO:0006508">
    <property type="term" value="P:proteolysis"/>
    <property type="evidence" value="ECO:0007669"/>
    <property type="project" value="UniProtKB-KW"/>
</dbReference>
<dbReference type="InterPro" id="IPR036005">
    <property type="entry name" value="Creatinase/aminopeptidase-like"/>
</dbReference>
<evidence type="ECO:0000256" key="9">
    <source>
        <dbReference type="ARBA" id="ARBA00022801"/>
    </source>
</evidence>
<evidence type="ECO:0000256" key="3">
    <source>
        <dbReference type="ARBA" id="ARBA00002443"/>
    </source>
</evidence>
<evidence type="ECO:0000256" key="13">
    <source>
        <dbReference type="ARBA" id="ARBA00032413"/>
    </source>
</evidence>
<comment type="similarity">
    <text evidence="4 14">Belongs to the peptidase M24B family.</text>
</comment>
<evidence type="ECO:0000256" key="11">
    <source>
        <dbReference type="ARBA" id="ARBA00023211"/>
    </source>
</evidence>
<comment type="function">
    <text evidence="3">Catalyzes the removal of a penultimate prolyl residue from the N-termini of peptides.</text>
</comment>
<dbReference type="SUPFAM" id="SSF53092">
    <property type="entry name" value="Creatinase/prolidase N-terminal domain"/>
    <property type="match status" value="1"/>
</dbReference>
<dbReference type="GO" id="GO:0030145">
    <property type="term" value="F:manganese ion binding"/>
    <property type="evidence" value="ECO:0007669"/>
    <property type="project" value="InterPro"/>
</dbReference>
<dbReference type="AlphaFoldDB" id="A0A9Q8QBQ9"/>
<dbReference type="InterPro" id="IPR052433">
    <property type="entry name" value="X-Pro_dipept-like"/>
</dbReference>
<evidence type="ECO:0000313" key="17">
    <source>
        <dbReference type="Proteomes" id="UP000829364"/>
    </source>
</evidence>
<evidence type="ECO:0000256" key="10">
    <source>
        <dbReference type="ARBA" id="ARBA00023049"/>
    </source>
</evidence>
<dbReference type="KEGG" id="ptkz:JDV02_002757"/>
<proteinExistence type="inferred from homology"/>
<dbReference type="EC" id="3.4.11.9" evidence="5"/>
<dbReference type="CDD" id="cd01087">
    <property type="entry name" value="Prolidase"/>
    <property type="match status" value="1"/>
</dbReference>
<dbReference type="InterPro" id="IPR007865">
    <property type="entry name" value="Aminopep_P_N"/>
</dbReference>
<evidence type="ECO:0000256" key="1">
    <source>
        <dbReference type="ARBA" id="ARBA00001424"/>
    </source>
</evidence>
<keyword evidence="11" id="KW-0464">Manganese</keyword>
<dbReference type="Gene3D" id="3.90.230.10">
    <property type="entry name" value="Creatinase/methionine aminopeptidase superfamily"/>
    <property type="match status" value="1"/>
</dbReference>
<keyword evidence="10" id="KW-0482">Metalloprotease</keyword>
<reference evidence="16" key="1">
    <citation type="submission" date="2021-11" db="EMBL/GenBank/DDBJ databases">
        <title>Purpureocillium_takamizusanense_genome.</title>
        <authorList>
            <person name="Nguyen N.-H."/>
        </authorList>
    </citation>
    <scope>NUCLEOTIDE SEQUENCE</scope>
    <source>
        <strain evidence="16">PT3</strain>
    </source>
</reference>
<evidence type="ECO:0000259" key="15">
    <source>
        <dbReference type="SMART" id="SM01011"/>
    </source>
</evidence>
<dbReference type="InterPro" id="IPR029149">
    <property type="entry name" value="Creatin/AminoP/Spt16_N"/>
</dbReference>
<keyword evidence="17" id="KW-1185">Reference proteome</keyword>
<evidence type="ECO:0000256" key="5">
    <source>
        <dbReference type="ARBA" id="ARBA00012574"/>
    </source>
</evidence>
<dbReference type="Proteomes" id="UP000829364">
    <property type="component" value="Chromosome 2"/>
</dbReference>
<accession>A0A9Q8QBQ9</accession>
<dbReference type="SUPFAM" id="SSF55920">
    <property type="entry name" value="Creatinase/aminopeptidase"/>
    <property type="match status" value="1"/>
</dbReference>
<evidence type="ECO:0000256" key="2">
    <source>
        <dbReference type="ARBA" id="ARBA00001936"/>
    </source>
</evidence>
<evidence type="ECO:0000256" key="7">
    <source>
        <dbReference type="ARBA" id="ARBA00022670"/>
    </source>
</evidence>
<dbReference type="EMBL" id="CP086355">
    <property type="protein sequence ID" value="UNI16316.1"/>
    <property type="molecule type" value="Genomic_DNA"/>
</dbReference>
<evidence type="ECO:0000256" key="12">
    <source>
        <dbReference type="ARBA" id="ARBA00030849"/>
    </source>
</evidence>
<evidence type="ECO:0000313" key="16">
    <source>
        <dbReference type="EMBL" id="UNI16316.1"/>
    </source>
</evidence>
<dbReference type="GO" id="GO:0016805">
    <property type="term" value="F:dipeptidase activity"/>
    <property type="evidence" value="ECO:0007669"/>
    <property type="project" value="UniProtKB-KW"/>
</dbReference>
<dbReference type="InterPro" id="IPR000994">
    <property type="entry name" value="Pept_M24"/>
</dbReference>
<evidence type="ECO:0000256" key="4">
    <source>
        <dbReference type="ARBA" id="ARBA00008766"/>
    </source>
</evidence>
<dbReference type="PANTHER" id="PTHR43226:SF3">
    <property type="entry name" value="XAA-PRO AMINOPEPTIDASE AN0832-RELATED"/>
    <property type="match status" value="1"/>
</dbReference>
<keyword evidence="8 14" id="KW-0479">Metal-binding</keyword>
<dbReference type="GO" id="GO:0070006">
    <property type="term" value="F:metalloaminopeptidase activity"/>
    <property type="evidence" value="ECO:0007669"/>
    <property type="project" value="InterPro"/>
</dbReference>
<evidence type="ECO:0000256" key="14">
    <source>
        <dbReference type="RuleBase" id="RU000590"/>
    </source>
</evidence>
<organism evidence="16 17">
    <name type="scientific">Purpureocillium takamizusanense</name>
    <dbReference type="NCBI Taxonomy" id="2060973"/>
    <lineage>
        <taxon>Eukaryota</taxon>
        <taxon>Fungi</taxon>
        <taxon>Dikarya</taxon>
        <taxon>Ascomycota</taxon>
        <taxon>Pezizomycotina</taxon>
        <taxon>Sordariomycetes</taxon>
        <taxon>Hypocreomycetidae</taxon>
        <taxon>Hypocreales</taxon>
        <taxon>Ophiocordycipitaceae</taxon>
        <taxon>Purpureocillium</taxon>
    </lineage>
</organism>
<keyword evidence="7" id="KW-0645">Protease</keyword>
<evidence type="ECO:0000256" key="6">
    <source>
        <dbReference type="ARBA" id="ARBA00022438"/>
    </source>
</evidence>
<keyword evidence="6" id="KW-0031">Aminopeptidase</keyword>
<dbReference type="RefSeq" id="XP_047839797.1">
    <property type="nucleotide sequence ID" value="XM_047983825.1"/>
</dbReference>
<dbReference type="GeneID" id="72064717"/>
<comment type="catalytic activity">
    <reaction evidence="1">
        <text>Release of any N-terminal amino acid, including proline, that is linked to proline, even from a dipeptide or tripeptide.</text>
        <dbReference type="EC" id="3.4.11.9"/>
    </reaction>
</comment>
<keyword evidence="9 16" id="KW-0378">Hydrolase</keyword>
<dbReference type="Pfam" id="PF05195">
    <property type="entry name" value="AMP_N"/>
    <property type="match status" value="1"/>
</dbReference>
<protein>
    <recommendedName>
        <fullName evidence="5">Xaa-Pro aminopeptidase</fullName>
        <ecNumber evidence="5">3.4.11.9</ecNumber>
    </recommendedName>
    <alternativeName>
        <fullName evidence="12">Aminoacylproline aminopeptidase</fullName>
    </alternativeName>
    <alternativeName>
        <fullName evidence="13">Prolidase</fullName>
    </alternativeName>
</protein>
<dbReference type="PROSITE" id="PS00491">
    <property type="entry name" value="PROLINE_PEPTIDASE"/>
    <property type="match status" value="1"/>
</dbReference>
<dbReference type="Gene3D" id="3.40.350.10">
    <property type="entry name" value="Creatinase/prolidase N-terminal domain"/>
    <property type="match status" value="1"/>
</dbReference>
<comment type="cofactor">
    <cofactor evidence="2">
        <name>Mn(2+)</name>
        <dbReference type="ChEBI" id="CHEBI:29035"/>
    </cofactor>
</comment>
<gene>
    <name evidence="16" type="ORF">JDV02_002757</name>
</gene>
<feature type="domain" description="Aminopeptidase P N-terminal" evidence="15">
    <location>
        <begin position="40"/>
        <end position="170"/>
    </location>
</feature>
<dbReference type="OrthoDB" id="10261878at2759"/>
<evidence type="ECO:0000256" key="8">
    <source>
        <dbReference type="ARBA" id="ARBA00022723"/>
    </source>
</evidence>